<keyword evidence="3" id="KW-0813">Transport</keyword>
<dbReference type="CDD" id="cd08504">
    <property type="entry name" value="PBP2_OppA"/>
    <property type="match status" value="1"/>
</dbReference>
<dbReference type="SUPFAM" id="SSF53850">
    <property type="entry name" value="Periplasmic binding protein-like II"/>
    <property type="match status" value="1"/>
</dbReference>
<evidence type="ECO:0000313" key="7">
    <source>
        <dbReference type="EMBL" id="MEJ6400895.1"/>
    </source>
</evidence>
<feature type="signal peptide" evidence="5">
    <location>
        <begin position="1"/>
        <end position="21"/>
    </location>
</feature>
<comment type="caution">
    <text evidence="7">The sequence shown here is derived from an EMBL/GenBank/DDBJ whole genome shotgun (WGS) entry which is preliminary data.</text>
</comment>
<reference evidence="7 8" key="1">
    <citation type="submission" date="2023-10" db="EMBL/GenBank/DDBJ databases">
        <title>Nicoliella lavandulae sp. nov. isolated from Lavandula angustifolia flowers.</title>
        <authorList>
            <person name="Alcantara C."/>
            <person name="Zuniga M."/>
            <person name="Landete J.M."/>
            <person name="Monedero V."/>
        </authorList>
    </citation>
    <scope>NUCLEOTIDE SEQUENCE [LARGE SCALE GENOMIC DNA]</scope>
    <source>
        <strain evidence="7 8">Es01</strain>
    </source>
</reference>
<dbReference type="Proteomes" id="UP001370590">
    <property type="component" value="Unassembled WGS sequence"/>
</dbReference>
<proteinExistence type="inferred from homology"/>
<evidence type="ECO:0000256" key="5">
    <source>
        <dbReference type="SAM" id="SignalP"/>
    </source>
</evidence>
<dbReference type="InterPro" id="IPR000914">
    <property type="entry name" value="SBP_5_dom"/>
</dbReference>
<dbReference type="PANTHER" id="PTHR30290:SF10">
    <property type="entry name" value="PERIPLASMIC OLIGOPEPTIDE-BINDING PROTEIN-RELATED"/>
    <property type="match status" value="1"/>
</dbReference>
<dbReference type="RefSeq" id="WP_339960749.1">
    <property type="nucleotide sequence ID" value="NZ_JAWMWH010000003.1"/>
</dbReference>
<evidence type="ECO:0000256" key="4">
    <source>
        <dbReference type="ARBA" id="ARBA00022729"/>
    </source>
</evidence>
<dbReference type="Gene3D" id="3.90.76.10">
    <property type="entry name" value="Dipeptide-binding Protein, Domain 1"/>
    <property type="match status" value="1"/>
</dbReference>
<evidence type="ECO:0000259" key="6">
    <source>
        <dbReference type="Pfam" id="PF00496"/>
    </source>
</evidence>
<dbReference type="PROSITE" id="PS51257">
    <property type="entry name" value="PROKAR_LIPOPROTEIN"/>
    <property type="match status" value="1"/>
</dbReference>
<dbReference type="InterPro" id="IPR030678">
    <property type="entry name" value="Peptide/Ni-bd"/>
</dbReference>
<comment type="subcellular location">
    <subcellularLocation>
        <location evidence="1">Cell envelope</location>
    </subcellularLocation>
</comment>
<sequence length="546" mass="60615">MMKHKLLLASCTALLSFSLVGCGKSQSGSNTSSDSAKTQTLNWMSSANLITLDPSKCVDITSATTLGNVDRGLLFSPDGKTVEPAVAKSYSVSKDGKTYTFNLRHSKWSNGDEVTANDFVYGFQRTVNPKTASQDAYVFDHVENYAAIQKGTASPKTLGVYAPNKYKLVVKLTKPQTYFKYLVTQAAYFPQNEKVANQYGKKYGTNSSAQVYNGPFKVTGWSGTNDSWSLVKNDQYWNHNDVKLNRVNMQVVKDNQTGLNEYQTGKLDEVSLNGKEQVAHFKGTSQFRQNKSVYSNFIELNENKVAAFKNWNIRRALSLAVDREQFVKDVLGDGSTPTKGFVGNNLASYNGKDFADEGYVKDAASYNLAKAKKLFKKGMAELHLKTLNLTLTYDDTSAAKSTTEFLQSNFEKLPGLKVSNINVPRQQRIARSFAGNFDMVVTGWDPSFPDPIAALSIKTSNSSINFSKWKNKEYDSLLAKSENDDANNLTKRWQDMVKAEKVFGNDQGAIPFYQNTNPVALKDNVKGLNYTPTGSVSWDFSKGYVK</sequence>
<protein>
    <submittedName>
        <fullName evidence="7">Peptide ABC transporter substrate-binding protein</fullName>
    </submittedName>
</protein>
<feature type="chain" id="PRO_5045923227" evidence="5">
    <location>
        <begin position="22"/>
        <end position="546"/>
    </location>
</feature>
<comment type="similarity">
    <text evidence="2">Belongs to the bacterial solute-binding protein 5 family.</text>
</comment>
<keyword evidence="8" id="KW-1185">Reference proteome</keyword>
<evidence type="ECO:0000313" key="8">
    <source>
        <dbReference type="Proteomes" id="UP001370590"/>
    </source>
</evidence>
<dbReference type="EMBL" id="JAWMWH010000003">
    <property type="protein sequence ID" value="MEJ6400895.1"/>
    <property type="molecule type" value="Genomic_DNA"/>
</dbReference>
<dbReference type="Pfam" id="PF00496">
    <property type="entry name" value="SBP_bac_5"/>
    <property type="match status" value="1"/>
</dbReference>
<feature type="domain" description="Solute-binding protein family 5" evidence="6">
    <location>
        <begin position="81"/>
        <end position="463"/>
    </location>
</feature>
<name>A0ABU8SLW3_9LACO</name>
<dbReference type="Gene3D" id="3.10.105.10">
    <property type="entry name" value="Dipeptide-binding Protein, Domain 3"/>
    <property type="match status" value="1"/>
</dbReference>
<evidence type="ECO:0000256" key="3">
    <source>
        <dbReference type="ARBA" id="ARBA00022448"/>
    </source>
</evidence>
<organism evidence="7 8">
    <name type="scientific">Nicoliella lavandulae</name>
    <dbReference type="NCBI Taxonomy" id="3082954"/>
    <lineage>
        <taxon>Bacteria</taxon>
        <taxon>Bacillati</taxon>
        <taxon>Bacillota</taxon>
        <taxon>Bacilli</taxon>
        <taxon>Lactobacillales</taxon>
        <taxon>Lactobacillaceae</taxon>
        <taxon>Nicoliella</taxon>
    </lineage>
</organism>
<evidence type="ECO:0000256" key="1">
    <source>
        <dbReference type="ARBA" id="ARBA00004196"/>
    </source>
</evidence>
<evidence type="ECO:0000256" key="2">
    <source>
        <dbReference type="ARBA" id="ARBA00005695"/>
    </source>
</evidence>
<dbReference type="PIRSF" id="PIRSF002741">
    <property type="entry name" value="MppA"/>
    <property type="match status" value="1"/>
</dbReference>
<gene>
    <name evidence="7" type="ORF">R4146_07030</name>
</gene>
<dbReference type="Gene3D" id="3.40.190.10">
    <property type="entry name" value="Periplasmic binding protein-like II"/>
    <property type="match status" value="1"/>
</dbReference>
<dbReference type="PANTHER" id="PTHR30290">
    <property type="entry name" value="PERIPLASMIC BINDING COMPONENT OF ABC TRANSPORTER"/>
    <property type="match status" value="1"/>
</dbReference>
<keyword evidence="4 5" id="KW-0732">Signal</keyword>
<accession>A0ABU8SLW3</accession>
<dbReference type="InterPro" id="IPR039424">
    <property type="entry name" value="SBP_5"/>
</dbReference>